<organism evidence="14 15">
    <name type="scientific">Mugilogobius chulae</name>
    <name type="common">yellowstripe goby</name>
    <dbReference type="NCBI Taxonomy" id="88201"/>
    <lineage>
        <taxon>Eukaryota</taxon>
        <taxon>Metazoa</taxon>
        <taxon>Chordata</taxon>
        <taxon>Craniata</taxon>
        <taxon>Vertebrata</taxon>
        <taxon>Euteleostomi</taxon>
        <taxon>Actinopterygii</taxon>
        <taxon>Neopterygii</taxon>
        <taxon>Teleostei</taxon>
        <taxon>Neoteleostei</taxon>
        <taxon>Acanthomorphata</taxon>
        <taxon>Gobiaria</taxon>
        <taxon>Gobiiformes</taxon>
        <taxon>Gobioidei</taxon>
        <taxon>Gobiidae</taxon>
        <taxon>Gobionellinae</taxon>
        <taxon>Mugilogobius</taxon>
    </lineage>
</organism>
<evidence type="ECO:0000256" key="5">
    <source>
        <dbReference type="ARBA" id="ARBA00022771"/>
    </source>
</evidence>
<evidence type="ECO:0000256" key="6">
    <source>
        <dbReference type="ARBA" id="ARBA00022786"/>
    </source>
</evidence>
<dbReference type="GO" id="GO:0008270">
    <property type="term" value="F:zinc ion binding"/>
    <property type="evidence" value="ECO:0007669"/>
    <property type="project" value="UniProtKB-KW"/>
</dbReference>
<dbReference type="GO" id="GO:0097039">
    <property type="term" value="P:protein linear polyubiquitination"/>
    <property type="evidence" value="ECO:0007669"/>
    <property type="project" value="TreeGrafter"/>
</dbReference>
<dbReference type="PROSITE" id="PS01358">
    <property type="entry name" value="ZF_RANBP2_1"/>
    <property type="match status" value="1"/>
</dbReference>
<dbReference type="PANTHER" id="PTHR16004">
    <property type="entry name" value="RING FINGER PROTEIN 31-RELATED"/>
    <property type="match status" value="1"/>
</dbReference>
<dbReference type="Pfam" id="PF22191">
    <property type="entry name" value="IBR_1"/>
    <property type="match status" value="2"/>
</dbReference>
<dbReference type="InterPro" id="IPR041031">
    <property type="entry name" value="RNF31_C"/>
</dbReference>
<feature type="signal peptide" evidence="10">
    <location>
        <begin position="1"/>
        <end position="24"/>
    </location>
</feature>
<dbReference type="InterPro" id="IPR047542">
    <property type="entry name" value="Rcat_RBR_RNF31-like"/>
</dbReference>
<dbReference type="Gene3D" id="1.20.58.2190">
    <property type="match status" value="1"/>
</dbReference>
<feature type="domain" description="RanBP2-type" evidence="12">
    <location>
        <begin position="317"/>
        <end position="346"/>
    </location>
</feature>
<keyword evidence="5 8" id="KW-0863">Zinc-finger</keyword>
<dbReference type="GO" id="GO:0036435">
    <property type="term" value="F:K48-linked polyubiquitin modification-dependent protein binding"/>
    <property type="evidence" value="ECO:0007669"/>
    <property type="project" value="TreeGrafter"/>
</dbReference>
<proteinExistence type="inferred from homology"/>
<evidence type="ECO:0008006" key="16">
    <source>
        <dbReference type="Google" id="ProtNLM"/>
    </source>
</evidence>
<evidence type="ECO:0000256" key="4">
    <source>
        <dbReference type="ARBA" id="ARBA00022737"/>
    </source>
</evidence>
<evidence type="ECO:0000256" key="3">
    <source>
        <dbReference type="ARBA" id="ARBA00022723"/>
    </source>
</evidence>
<evidence type="ECO:0000256" key="1">
    <source>
        <dbReference type="ARBA" id="ARBA00008278"/>
    </source>
</evidence>
<dbReference type="Proteomes" id="UP001460270">
    <property type="component" value="Unassembled WGS sequence"/>
</dbReference>
<dbReference type="InterPro" id="IPR057426">
    <property type="entry name" value="RNF31_UBA_3"/>
</dbReference>
<dbReference type="PROSITE" id="PS50089">
    <property type="entry name" value="ZF_RING_2"/>
    <property type="match status" value="1"/>
</dbReference>
<sequence length="985" mass="109807">MRSLSEQLLMFLSLIVQDARSVCGASWQQMRTRRRCVFTTEERNGNVLAVIGPVVSSAVIYSAVIGMRSLVEHLVCSMSVIGQDEVSCSEQLQADAHTDVRPKFLENVKHNNPVSGPVDTNIQGGRAVLSLYGYSLQEPDGLSFPENILTPDVGRVAAVTLEVMSLRMEIEMIIKEAHPHPEFYERIIPTLRHKDVGLNTDVVGSQFSAHHSSGHSKSLGFPSKHHSSRGSSTQEQTERPSPSRPNTQFSSSFMFVSVENCSICGIFRISVHCVTCLQGLCSECDKLYHSGAERAGHQRSKVTSTLPPGAKTRKHSSSSSWKCVLCSRTNSSHDVLCEECESPRRGLSSGAGAEEKPPPPSPPPPLNRRPPSPVRRVPALSEGEKKGISPEEVYTSLKVSQDPQPWKWMKSDLPRVLAQIQTLVSTATATKTTATTASTVQDKNRNNSLHNESNKDKASVQSDRGIQISKAEAKQAWLSAGGDVQRAATQALRDRQAKVDELSSLGFSDVSQKELRIVSAGRPDADGGPAQGALALLQRAMLEPFHERIWSDEPEPPVDVHHPDKDRICRRLLAVYDLPSWGRCELALSLLLENSAPYALEDVVQAVRESHDREFIKRVLAKECPICLSVFPHSKMQSLTSCQCSVCCGCFQQHFTIAVRDKHIRDMVCPVCWEPDINDPETLNSYFSTLDIQLRECLEPEVYELFHKKLTEQALIKDPKFLWCCHCSYGFIYDGDQLKVTCFQCRNSFCAQCKKPWESQHAGLTCEQYQTWKRENDPEYQRQGLAGYLRDNGITCPNCRFQYALSKGGCMHFCCSQCRYQFCSGCNNPFHTTCAVDECSVSGLHAHHPRDCLFYLRDWEPSRLQALLTFNTEAPPGTQTGQCGVLEQKDEGGQQSDSACGTQTQPGHAGLCEKHYREYLVSLINSSSVDPAPLFNSTELLLACRRYKVDESRREGEDNLTFYTRLLQKLMDEVPLGDKVPRKKA</sequence>
<feature type="compositionally biased region" description="Low complexity" evidence="9">
    <location>
        <begin position="428"/>
        <end position="439"/>
    </location>
</feature>
<feature type="region of interest" description="Disordered" evidence="9">
    <location>
        <begin position="292"/>
        <end position="316"/>
    </location>
</feature>
<dbReference type="Gene3D" id="6.10.140.1100">
    <property type="match status" value="1"/>
</dbReference>
<evidence type="ECO:0000313" key="15">
    <source>
        <dbReference type="Proteomes" id="UP001460270"/>
    </source>
</evidence>
<dbReference type="AlphaFoldDB" id="A0AAW0Q468"/>
<accession>A0AAW0Q468</accession>
<keyword evidence="4" id="KW-0677">Repeat</keyword>
<dbReference type="Gene3D" id="3.30.40.10">
    <property type="entry name" value="Zinc/RING finger domain, C3HC4 (zinc finger)"/>
    <property type="match status" value="1"/>
</dbReference>
<feature type="region of interest" description="Disordered" evidence="9">
    <location>
        <begin position="428"/>
        <end position="464"/>
    </location>
</feature>
<feature type="compositionally biased region" description="Pro residues" evidence="9">
    <location>
        <begin position="358"/>
        <end position="373"/>
    </location>
</feature>
<keyword evidence="2" id="KW-0808">Transferase</keyword>
<keyword evidence="15" id="KW-1185">Reference proteome</keyword>
<feature type="domain" description="RING-type" evidence="13">
    <location>
        <begin position="620"/>
        <end position="851"/>
    </location>
</feature>
<evidence type="ECO:0000256" key="9">
    <source>
        <dbReference type="SAM" id="MobiDB-lite"/>
    </source>
</evidence>
<dbReference type="PROSITE" id="PS50199">
    <property type="entry name" value="ZF_RANBP2_2"/>
    <property type="match status" value="1"/>
</dbReference>
<dbReference type="InterPro" id="IPR032065">
    <property type="entry name" value="RNF31-UBA"/>
</dbReference>
<dbReference type="GO" id="GO:1990450">
    <property type="term" value="F:linear polyubiquitin binding"/>
    <property type="evidence" value="ECO:0007669"/>
    <property type="project" value="TreeGrafter"/>
</dbReference>
<dbReference type="PROSITE" id="PS51873">
    <property type="entry name" value="TRIAD"/>
    <property type="match status" value="1"/>
</dbReference>
<keyword evidence="6" id="KW-0833">Ubl conjugation pathway</keyword>
<evidence type="ECO:0000313" key="14">
    <source>
        <dbReference type="EMBL" id="KAK7945302.1"/>
    </source>
</evidence>
<evidence type="ECO:0000256" key="7">
    <source>
        <dbReference type="ARBA" id="ARBA00022833"/>
    </source>
</evidence>
<name>A0AAW0Q468_9GOBI</name>
<feature type="domain" description="RING-type" evidence="11">
    <location>
        <begin position="624"/>
        <end position="672"/>
    </location>
</feature>
<dbReference type="SMART" id="SM00184">
    <property type="entry name" value="RING"/>
    <property type="match status" value="3"/>
</dbReference>
<dbReference type="Gene3D" id="1.10.8.10">
    <property type="entry name" value="DNA helicase RuvA subunit, C-terminal domain"/>
    <property type="match status" value="1"/>
</dbReference>
<reference evidence="15" key="1">
    <citation type="submission" date="2024-04" db="EMBL/GenBank/DDBJ databases">
        <title>Salinicola lusitanus LLJ914,a marine bacterium isolated from the Okinawa Trough.</title>
        <authorList>
            <person name="Li J."/>
        </authorList>
    </citation>
    <scope>NUCLEOTIDE SEQUENCE [LARGE SCALE GENOMIC DNA]</scope>
</reference>
<gene>
    <name evidence="14" type="ORF">WMY93_001030</name>
</gene>
<dbReference type="SMART" id="SM00647">
    <property type="entry name" value="IBR"/>
    <property type="match status" value="2"/>
</dbReference>
<evidence type="ECO:0000259" key="12">
    <source>
        <dbReference type="PROSITE" id="PS50199"/>
    </source>
</evidence>
<comment type="similarity">
    <text evidence="1">Belongs to the RBR family.</text>
</comment>
<keyword evidence="7" id="KW-0862">Zinc</keyword>
<dbReference type="GO" id="GO:0070530">
    <property type="term" value="F:K63-linked polyubiquitin modification-dependent protein binding"/>
    <property type="evidence" value="ECO:0007669"/>
    <property type="project" value="TreeGrafter"/>
</dbReference>
<comment type="caution">
    <text evidence="14">The sequence shown here is derived from an EMBL/GenBank/DDBJ whole genome shotgun (WGS) entry which is preliminary data.</text>
</comment>
<dbReference type="Pfam" id="PF18091">
    <property type="entry name" value="E3_UbLigase_RBR"/>
    <property type="match status" value="1"/>
</dbReference>
<keyword evidence="10" id="KW-0732">Signal</keyword>
<dbReference type="PANTHER" id="PTHR16004:SF5">
    <property type="entry name" value="E3 UBIQUITIN-PROTEIN LIGASE RNF31"/>
    <property type="match status" value="1"/>
</dbReference>
<dbReference type="InterPro" id="IPR001841">
    <property type="entry name" value="Znf_RING"/>
</dbReference>
<evidence type="ECO:0000256" key="8">
    <source>
        <dbReference type="PROSITE-ProRule" id="PRU00322"/>
    </source>
</evidence>
<dbReference type="Pfam" id="PF25163">
    <property type="entry name" value="UBA_RNF31"/>
    <property type="match status" value="1"/>
</dbReference>
<dbReference type="InterPro" id="IPR026254">
    <property type="entry name" value="RNF31-like"/>
</dbReference>
<feature type="region of interest" description="Disordered" evidence="9">
    <location>
        <begin position="346"/>
        <end position="389"/>
    </location>
</feature>
<dbReference type="CDD" id="cd20337">
    <property type="entry name" value="BRcat_RBR_HOIP"/>
    <property type="match status" value="1"/>
</dbReference>
<dbReference type="InterPro" id="IPR047541">
    <property type="entry name" value="RNF31_RBR_mRING-HC-like"/>
</dbReference>
<dbReference type="SUPFAM" id="SSF57850">
    <property type="entry name" value="RING/U-box"/>
    <property type="match status" value="3"/>
</dbReference>
<dbReference type="Pfam" id="PF16678">
    <property type="entry name" value="UBA_HOIP"/>
    <property type="match status" value="1"/>
</dbReference>
<dbReference type="CDD" id="cd16631">
    <property type="entry name" value="mRING-HC-C4C4_RBR_HOIP"/>
    <property type="match status" value="1"/>
</dbReference>
<dbReference type="GO" id="GO:0061630">
    <property type="term" value="F:ubiquitin protein ligase activity"/>
    <property type="evidence" value="ECO:0007669"/>
    <property type="project" value="TreeGrafter"/>
</dbReference>
<keyword evidence="3" id="KW-0479">Metal-binding</keyword>
<dbReference type="InterPro" id="IPR013083">
    <property type="entry name" value="Znf_RING/FYVE/PHD"/>
</dbReference>
<dbReference type="GO" id="GO:0071797">
    <property type="term" value="C:LUBAC complex"/>
    <property type="evidence" value="ECO:0007669"/>
    <property type="project" value="InterPro"/>
</dbReference>
<dbReference type="InterPro" id="IPR047540">
    <property type="entry name" value="BRcat_RBR_RNF31-like"/>
</dbReference>
<evidence type="ECO:0000259" key="13">
    <source>
        <dbReference type="PROSITE" id="PS51873"/>
    </source>
</evidence>
<dbReference type="EMBL" id="JBBPFD010000001">
    <property type="protein sequence ID" value="KAK7945302.1"/>
    <property type="molecule type" value="Genomic_DNA"/>
</dbReference>
<evidence type="ECO:0000256" key="10">
    <source>
        <dbReference type="SAM" id="SignalP"/>
    </source>
</evidence>
<feature type="region of interest" description="Disordered" evidence="9">
    <location>
        <begin position="207"/>
        <end position="246"/>
    </location>
</feature>
<protein>
    <recommendedName>
        <fullName evidence="16">RBR-type E3 ubiquitin transferase</fullName>
    </recommendedName>
</protein>
<dbReference type="CDD" id="cd20351">
    <property type="entry name" value="Rcat_RBR_HOIP"/>
    <property type="match status" value="1"/>
</dbReference>
<evidence type="ECO:0000259" key="11">
    <source>
        <dbReference type="PROSITE" id="PS50089"/>
    </source>
</evidence>
<dbReference type="InterPro" id="IPR002867">
    <property type="entry name" value="IBR_dom"/>
</dbReference>
<dbReference type="InterPro" id="IPR001876">
    <property type="entry name" value="Znf_RanBP2"/>
</dbReference>
<feature type="chain" id="PRO_5043699010" description="RBR-type E3 ubiquitin transferase" evidence="10">
    <location>
        <begin position="25"/>
        <end position="985"/>
    </location>
</feature>
<dbReference type="InterPro" id="IPR044066">
    <property type="entry name" value="TRIAD_supradom"/>
</dbReference>
<evidence type="ECO:0000256" key="2">
    <source>
        <dbReference type="ARBA" id="ARBA00022679"/>
    </source>
</evidence>